<proteinExistence type="predicted"/>
<dbReference type="Proteomes" id="UP000008549">
    <property type="component" value="Unassembled WGS sequence"/>
</dbReference>
<dbReference type="EMBL" id="HE600958">
    <property type="protein sequence ID" value="CAR99706.1"/>
    <property type="molecule type" value="Genomic_DNA"/>
</dbReference>
<evidence type="ECO:0000313" key="3">
    <source>
        <dbReference type="Proteomes" id="UP000008549"/>
    </source>
</evidence>
<gene>
    <name evidence="2" type="ORF">CBG25306</name>
    <name evidence="2" type="ORF">CBG_25306</name>
</gene>
<dbReference type="KEGG" id="cbr:CBG_25306"/>
<keyword evidence="3" id="KW-1185">Reference proteome</keyword>
<accession>B6IIH6</accession>
<organism evidence="2 3">
    <name type="scientific">Caenorhabditis briggsae</name>
    <dbReference type="NCBI Taxonomy" id="6238"/>
    <lineage>
        <taxon>Eukaryota</taxon>
        <taxon>Metazoa</taxon>
        <taxon>Ecdysozoa</taxon>
        <taxon>Nematoda</taxon>
        <taxon>Chromadorea</taxon>
        <taxon>Rhabditida</taxon>
        <taxon>Rhabditina</taxon>
        <taxon>Rhabditomorpha</taxon>
        <taxon>Rhabditoidea</taxon>
        <taxon>Rhabditidae</taxon>
        <taxon>Peloderinae</taxon>
        <taxon>Caenorhabditis</taxon>
    </lineage>
</organism>
<protein>
    <submittedName>
        <fullName evidence="2">Protein CBG25306</fullName>
    </submittedName>
</protein>
<name>B6IIH6_CAEBR</name>
<evidence type="ECO:0000256" key="1">
    <source>
        <dbReference type="SAM" id="MobiDB-lite"/>
    </source>
</evidence>
<reference evidence="2 3" key="2">
    <citation type="journal article" date="2011" name="PLoS Genet.">
        <title>Caenorhabditis briggsae recombinant inbred line genotypes reveal inter-strain incompatibility and the evolution of recombination.</title>
        <authorList>
            <person name="Ross J.A."/>
            <person name="Koboldt D.C."/>
            <person name="Staisch J.E."/>
            <person name="Chamberlin H.M."/>
            <person name="Gupta B.P."/>
            <person name="Miller R.D."/>
            <person name="Baird S.E."/>
            <person name="Haag E.S."/>
        </authorList>
    </citation>
    <scope>NUCLEOTIDE SEQUENCE [LARGE SCALE GENOMIC DNA]</scope>
    <source>
        <strain evidence="2 3">AF16</strain>
    </source>
</reference>
<dbReference type="CTD" id="68916799"/>
<dbReference type="RefSeq" id="XP_045099267.1">
    <property type="nucleotide sequence ID" value="XM_045238540.1"/>
</dbReference>
<dbReference type="GeneID" id="68916799"/>
<dbReference type="InParanoid" id="B6IIH6"/>
<sequence length="21" mass="2340">MITSAKNRDKYQKGSGDLLTL</sequence>
<reference evidence="2 3" key="1">
    <citation type="journal article" date="2003" name="PLoS Biol.">
        <title>The genome sequence of Caenorhabditis briggsae: a platform for comparative genomics.</title>
        <authorList>
            <person name="Stein L.D."/>
            <person name="Bao Z."/>
            <person name="Blasiar D."/>
            <person name="Blumenthal T."/>
            <person name="Brent M.R."/>
            <person name="Chen N."/>
            <person name="Chinwalla A."/>
            <person name="Clarke L."/>
            <person name="Clee C."/>
            <person name="Coghlan A."/>
            <person name="Coulson A."/>
            <person name="D'Eustachio P."/>
            <person name="Fitch D.H."/>
            <person name="Fulton L.A."/>
            <person name="Fulton R.E."/>
            <person name="Griffiths-Jones S."/>
            <person name="Harris T.W."/>
            <person name="Hillier L.W."/>
            <person name="Kamath R."/>
            <person name="Kuwabara P.E."/>
            <person name="Mardis E.R."/>
            <person name="Marra M.A."/>
            <person name="Miner T.L."/>
            <person name="Minx P."/>
            <person name="Mullikin J.C."/>
            <person name="Plumb R.W."/>
            <person name="Rogers J."/>
            <person name="Schein J.E."/>
            <person name="Sohrmann M."/>
            <person name="Spieth J."/>
            <person name="Stajich J.E."/>
            <person name="Wei C."/>
            <person name="Willey D."/>
            <person name="Wilson R.K."/>
            <person name="Durbin R."/>
            <person name="Waterston R.H."/>
        </authorList>
    </citation>
    <scope>NUCLEOTIDE SEQUENCE [LARGE SCALE GENOMIC DNA]</scope>
    <source>
        <strain evidence="2 3">AF16</strain>
    </source>
</reference>
<dbReference type="HOGENOM" id="CLU_3426969_0_0_1"/>
<evidence type="ECO:0000313" key="2">
    <source>
        <dbReference type="EMBL" id="CAR99706.1"/>
    </source>
</evidence>
<feature type="compositionally biased region" description="Basic and acidic residues" evidence="1">
    <location>
        <begin position="1"/>
        <end position="12"/>
    </location>
</feature>
<dbReference type="AlphaFoldDB" id="B6IIH6"/>
<feature type="region of interest" description="Disordered" evidence="1">
    <location>
        <begin position="1"/>
        <end position="21"/>
    </location>
</feature>